<organism evidence="1 2">
    <name type="scientific">Ceratitis capitata</name>
    <name type="common">Mediterranean fruit fly</name>
    <name type="synonym">Tephritis capitata</name>
    <dbReference type="NCBI Taxonomy" id="7213"/>
    <lineage>
        <taxon>Eukaryota</taxon>
        <taxon>Metazoa</taxon>
        <taxon>Ecdysozoa</taxon>
        <taxon>Arthropoda</taxon>
        <taxon>Hexapoda</taxon>
        <taxon>Insecta</taxon>
        <taxon>Pterygota</taxon>
        <taxon>Neoptera</taxon>
        <taxon>Endopterygota</taxon>
        <taxon>Diptera</taxon>
        <taxon>Brachycera</taxon>
        <taxon>Muscomorpha</taxon>
        <taxon>Tephritoidea</taxon>
        <taxon>Tephritidae</taxon>
        <taxon>Ceratitis</taxon>
        <taxon>Ceratitis</taxon>
    </lineage>
</organism>
<evidence type="ECO:0000313" key="2">
    <source>
        <dbReference type="Proteomes" id="UP000606786"/>
    </source>
</evidence>
<dbReference type="Proteomes" id="UP000606786">
    <property type="component" value="Unassembled WGS sequence"/>
</dbReference>
<accession>A0A811U4J8</accession>
<dbReference type="AlphaFoldDB" id="A0A811U4J8"/>
<dbReference type="EMBL" id="CAJHJT010000001">
    <property type="protein sequence ID" value="CAD6992947.1"/>
    <property type="molecule type" value="Genomic_DNA"/>
</dbReference>
<reference evidence="1" key="1">
    <citation type="submission" date="2020-11" db="EMBL/GenBank/DDBJ databases">
        <authorList>
            <person name="Whitehead M."/>
        </authorList>
    </citation>
    <scope>NUCLEOTIDE SEQUENCE</scope>
    <source>
        <strain evidence="1">EGII</strain>
    </source>
</reference>
<comment type="caution">
    <text evidence="1">The sequence shown here is derived from an EMBL/GenBank/DDBJ whole genome shotgun (WGS) entry which is preliminary data.</text>
</comment>
<protein>
    <submittedName>
        <fullName evidence="1">(Mediterranean fruit fly) hypothetical protein</fullName>
    </submittedName>
</protein>
<proteinExistence type="predicted"/>
<gene>
    <name evidence="1" type="ORF">CCAP1982_LOCUS1780</name>
</gene>
<sequence length="123" mass="14209">MFSAWGSRLADYLRRLYNSVMPVRSPDADDRQFAAASTILLRTTLTTCTPKALYTYVPATSAMLNYNSPFVDFNSHMKHLCTYIHTRVPNCRSIRYVSNIMLFHCYCHRFGVQCNFIVFFVAS</sequence>
<name>A0A811U4J8_CERCA</name>
<keyword evidence="2" id="KW-1185">Reference proteome</keyword>
<evidence type="ECO:0000313" key="1">
    <source>
        <dbReference type="EMBL" id="CAD6992947.1"/>
    </source>
</evidence>